<evidence type="ECO:0000256" key="5">
    <source>
        <dbReference type="ARBA" id="ARBA00015611"/>
    </source>
</evidence>
<evidence type="ECO:0000256" key="6">
    <source>
        <dbReference type="ARBA" id="ARBA00022438"/>
    </source>
</evidence>
<comment type="similarity">
    <text evidence="3">Belongs to the peptidase M1 family.</text>
</comment>
<keyword evidence="10" id="KW-0862">Zinc</keyword>
<dbReference type="AlphaFoldDB" id="A0A432ZN89"/>
<comment type="caution">
    <text evidence="17">The sequence shown here is derived from an EMBL/GenBank/DDBJ whole genome shotgun (WGS) entry which is preliminary data.</text>
</comment>
<keyword evidence="6 17" id="KW-0031">Aminopeptidase</keyword>
<dbReference type="InterPro" id="IPR014782">
    <property type="entry name" value="Peptidase_M1_dom"/>
</dbReference>
<feature type="domain" description="Peptidase M1 alanyl aminopeptidase Ig-like fold" evidence="14">
    <location>
        <begin position="449"/>
        <end position="559"/>
    </location>
</feature>
<comment type="catalytic activity">
    <reaction evidence="1">
        <text>Release of an N-terminal amino acid, Xaa-|-Yaa- from a peptide, amide or arylamide. Xaa is preferably Ala, but may be most amino acids including Pro (slow action). When a terminal hydrophobic residue is followed by a prolyl residue, the two may be released as an intact Xaa-Pro dipeptide.</text>
        <dbReference type="EC" id="3.4.11.2"/>
    </reaction>
</comment>
<dbReference type="RefSeq" id="WP_126825119.1">
    <property type="nucleotide sequence ID" value="NZ_PIQG01000001.1"/>
</dbReference>
<dbReference type="Gene3D" id="2.60.40.1840">
    <property type="match status" value="1"/>
</dbReference>
<dbReference type="OrthoDB" id="100605at2"/>
<dbReference type="CDD" id="cd09600">
    <property type="entry name" value="M1_APN"/>
    <property type="match status" value="1"/>
</dbReference>
<dbReference type="InterPro" id="IPR027268">
    <property type="entry name" value="Peptidase_M4/M1_CTD_sf"/>
</dbReference>
<dbReference type="PRINTS" id="PR00756">
    <property type="entry name" value="ALADIPTASE"/>
</dbReference>
<evidence type="ECO:0000259" key="13">
    <source>
        <dbReference type="Pfam" id="PF01433"/>
    </source>
</evidence>
<dbReference type="GO" id="GO:0008270">
    <property type="term" value="F:zinc ion binding"/>
    <property type="evidence" value="ECO:0007669"/>
    <property type="project" value="InterPro"/>
</dbReference>
<dbReference type="GO" id="GO:0008237">
    <property type="term" value="F:metallopeptidase activity"/>
    <property type="evidence" value="ECO:0007669"/>
    <property type="project" value="UniProtKB-UniRule"/>
</dbReference>
<keyword evidence="18" id="KW-1185">Reference proteome</keyword>
<dbReference type="Gene3D" id="3.30.2010.30">
    <property type="match status" value="1"/>
</dbReference>
<dbReference type="GO" id="GO:0006508">
    <property type="term" value="P:proteolysis"/>
    <property type="evidence" value="ECO:0007669"/>
    <property type="project" value="UniProtKB-UniRule"/>
</dbReference>
<feature type="domain" description="Aminopeptidase N-like N-terminal" evidence="16">
    <location>
        <begin position="51"/>
        <end position="191"/>
    </location>
</feature>
<dbReference type="GO" id="GO:0016285">
    <property type="term" value="F:alanyl aminopeptidase activity"/>
    <property type="evidence" value="ECO:0007669"/>
    <property type="project" value="UniProtKB-EC"/>
</dbReference>
<evidence type="ECO:0000259" key="16">
    <source>
        <dbReference type="Pfam" id="PF17900"/>
    </source>
</evidence>
<dbReference type="Gene3D" id="2.60.40.1730">
    <property type="entry name" value="tricorn interacting facor f3 domain"/>
    <property type="match status" value="1"/>
</dbReference>
<dbReference type="InterPro" id="IPR012779">
    <property type="entry name" value="Peptidase_M1_pepN"/>
</dbReference>
<comment type="cofactor">
    <cofactor evidence="2">
        <name>Zn(2+)</name>
        <dbReference type="ChEBI" id="CHEBI:29105"/>
    </cofactor>
</comment>
<keyword evidence="8" id="KW-0479">Metal-binding</keyword>
<dbReference type="InterPro" id="IPR035414">
    <property type="entry name" value="Peptidase_M1_pepN_Ig-like"/>
</dbReference>
<evidence type="ECO:0000259" key="15">
    <source>
        <dbReference type="Pfam" id="PF17432"/>
    </source>
</evidence>
<dbReference type="EC" id="3.4.11.2" evidence="4 12"/>
<dbReference type="InterPro" id="IPR024601">
    <property type="entry name" value="Peptidase_M1_pepN_C"/>
</dbReference>
<dbReference type="Pfam" id="PF17900">
    <property type="entry name" value="Peptidase_M1_N"/>
    <property type="match status" value="1"/>
</dbReference>
<dbReference type="Pfam" id="PF17432">
    <property type="entry name" value="DUF3458_C"/>
    <property type="match status" value="1"/>
</dbReference>
<evidence type="ECO:0000313" key="18">
    <source>
        <dbReference type="Proteomes" id="UP000288279"/>
    </source>
</evidence>
<sequence length="889" mass="99649">MAVATPAKYRKDYQAPQFAVPTTELTFVLADRGTLVTHRMNIEPLASAPVALVLDGEQLELESLTLNGKELTGAEYEVAAGQLTIAAASLPSEPFNLEIVTRINPIDNHALEGLYKSAGAFCTQCEAEGFRRITYAFDRPDVLSVYTTRIIADAEQYPALLANGNLVERNMRDDGLTEVVWHDPYPKPCYLFALVAGDFDVLEDTFVTQSGREVSLQLFVDKGNLERADYAMGSLKRAMKWDEERFGLEYDLDIYMIVAVDFFNMGAMENKGLNIFNSKYVLASAATATDQDFIHVESVIGHEYFHNWTGNRITCRDWFQLSLKEGLTVFRDQEFSSDLGSRAVHRIEAIRIMRTHQFNEDASPMAHPIRPDKVVEMNNFYTVTVYNKGAEVIRMLHTLLGEEGFQRGMQTYIQRHDGQAVTCEDFVAAMEAGNGVDLTQFRRWYSQAGTPEVRVQQSYDAQRRELRLRLQQHTPATIGQEHKQPVVIPILLSAYAEDAQGQVVPVKLAERNKQIQLHESASELYIFDRAEAELVISDCPPDTTLALLENFSAPVRLKFPQTTTDQARLLGYAEQAVTRWEAAQQILLTALKDAVAAAQPVQLDATSIGAFKRLLQSDLDSALIAEALTVPSPEQLAEEYSTDIPVEAIATACQQLRALLGRELSTELDHHIEAALLQNNEPYALSQQAIGQRALAELAWSLRLAVAPQEYGERLRNWYASADNMTVQATALRLAVHHKVAVAAHISAQFEQQWRDTPLALDKWFAVFASQRNEGTLQDVQKLLSHPGFSLNNPNRVYALLATLSRNLVVFHDSSGATYQFLADIIAQLNELNPQVAARLITPFLQWQRFDHARQTLLKQQLERLEALPNLSRDLAEKIQSALHSDTSK</sequence>
<dbReference type="InterPro" id="IPR037144">
    <property type="entry name" value="Peptidase_M1_pepN_C_sf"/>
</dbReference>
<evidence type="ECO:0000313" key="17">
    <source>
        <dbReference type="EMBL" id="RUO79354.1"/>
    </source>
</evidence>
<dbReference type="Gene3D" id="1.10.390.10">
    <property type="entry name" value="Neutral Protease Domain 2"/>
    <property type="match status" value="1"/>
</dbReference>
<dbReference type="SUPFAM" id="SSF63737">
    <property type="entry name" value="Leukotriene A4 hydrolase N-terminal domain"/>
    <property type="match status" value="1"/>
</dbReference>
<evidence type="ECO:0000256" key="12">
    <source>
        <dbReference type="NCBIfam" id="TIGR02414"/>
    </source>
</evidence>
<feature type="domain" description="Peptidase M1 membrane alanine aminopeptidase" evidence="13">
    <location>
        <begin position="230"/>
        <end position="444"/>
    </location>
</feature>
<feature type="domain" description="Peptidase M1 alanyl aminopeptidase C-terminal" evidence="15">
    <location>
        <begin position="565"/>
        <end position="883"/>
    </location>
</feature>
<dbReference type="NCBIfam" id="TIGR02414">
    <property type="entry name" value="pepN_proteo"/>
    <property type="match status" value="1"/>
</dbReference>
<dbReference type="PANTHER" id="PTHR46322:SF1">
    <property type="entry name" value="PUROMYCIN-SENSITIVE AMINOPEPTIDASE"/>
    <property type="match status" value="1"/>
</dbReference>
<dbReference type="InterPro" id="IPR001930">
    <property type="entry name" value="Peptidase_M1"/>
</dbReference>
<name>A0A432ZN89_9GAMM</name>
<evidence type="ECO:0000256" key="7">
    <source>
        <dbReference type="ARBA" id="ARBA00022670"/>
    </source>
</evidence>
<keyword evidence="11" id="KW-0482">Metalloprotease</keyword>
<dbReference type="Proteomes" id="UP000288279">
    <property type="component" value="Unassembled WGS sequence"/>
</dbReference>
<dbReference type="FunFam" id="3.30.2010.30:FF:000002">
    <property type="entry name" value="Putative aminopeptidase N"/>
    <property type="match status" value="1"/>
</dbReference>
<dbReference type="FunFam" id="1.10.390.10:FF:000002">
    <property type="entry name" value="Aminopeptidase N"/>
    <property type="match status" value="1"/>
</dbReference>
<evidence type="ECO:0000256" key="3">
    <source>
        <dbReference type="ARBA" id="ARBA00010136"/>
    </source>
</evidence>
<dbReference type="EMBL" id="PIQG01000001">
    <property type="protein sequence ID" value="RUO79354.1"/>
    <property type="molecule type" value="Genomic_DNA"/>
</dbReference>
<protein>
    <recommendedName>
        <fullName evidence="5 12">Aminopeptidase N</fullName>
        <ecNumber evidence="4 12">3.4.11.2</ecNumber>
    </recommendedName>
</protein>
<evidence type="ECO:0000256" key="9">
    <source>
        <dbReference type="ARBA" id="ARBA00022801"/>
    </source>
</evidence>
<dbReference type="InterPro" id="IPR042097">
    <property type="entry name" value="Aminopeptidase_N-like_N_sf"/>
</dbReference>
<accession>A0A432ZN89</accession>
<evidence type="ECO:0000256" key="2">
    <source>
        <dbReference type="ARBA" id="ARBA00001947"/>
    </source>
</evidence>
<evidence type="ECO:0000256" key="10">
    <source>
        <dbReference type="ARBA" id="ARBA00022833"/>
    </source>
</evidence>
<evidence type="ECO:0000256" key="11">
    <source>
        <dbReference type="ARBA" id="ARBA00023049"/>
    </source>
</evidence>
<dbReference type="Pfam" id="PF11940">
    <property type="entry name" value="DUF3458"/>
    <property type="match status" value="1"/>
</dbReference>
<evidence type="ECO:0000256" key="4">
    <source>
        <dbReference type="ARBA" id="ARBA00012564"/>
    </source>
</evidence>
<keyword evidence="7" id="KW-0645">Protease</keyword>
<dbReference type="PANTHER" id="PTHR46322">
    <property type="entry name" value="PUROMYCIN-SENSITIVE AMINOPEPTIDASE"/>
    <property type="match status" value="1"/>
</dbReference>
<proteinExistence type="inferred from homology"/>
<dbReference type="InterPro" id="IPR045357">
    <property type="entry name" value="Aminopeptidase_N-like_N"/>
</dbReference>
<evidence type="ECO:0000256" key="8">
    <source>
        <dbReference type="ARBA" id="ARBA00022723"/>
    </source>
</evidence>
<dbReference type="SUPFAM" id="SSF55486">
    <property type="entry name" value="Metalloproteases ('zincins'), catalytic domain"/>
    <property type="match status" value="1"/>
</dbReference>
<reference evidence="17 18" key="1">
    <citation type="journal article" date="2011" name="Front. Microbiol.">
        <title>Genomic signatures of strain selection and enhancement in Bacillus atrophaeus var. globigii, a historical biowarfare simulant.</title>
        <authorList>
            <person name="Gibbons H.S."/>
            <person name="Broomall S.M."/>
            <person name="McNew L.A."/>
            <person name="Daligault H."/>
            <person name="Chapman C."/>
            <person name="Bruce D."/>
            <person name="Karavis M."/>
            <person name="Krepps M."/>
            <person name="McGregor P.A."/>
            <person name="Hong C."/>
            <person name="Park K.H."/>
            <person name="Akmal A."/>
            <person name="Feldman A."/>
            <person name="Lin J.S."/>
            <person name="Chang W.E."/>
            <person name="Higgs B.W."/>
            <person name="Demirev P."/>
            <person name="Lindquist J."/>
            <person name="Liem A."/>
            <person name="Fochler E."/>
            <person name="Read T.D."/>
            <person name="Tapia R."/>
            <person name="Johnson S."/>
            <person name="Bishop-Lilly K.A."/>
            <person name="Detter C."/>
            <person name="Han C."/>
            <person name="Sozhamannan S."/>
            <person name="Rosenzweig C.N."/>
            <person name="Skowronski E.W."/>
        </authorList>
    </citation>
    <scope>NUCLEOTIDE SEQUENCE [LARGE SCALE GENOMIC DNA]</scope>
    <source>
        <strain evidence="17 18">PIT1</strain>
    </source>
</reference>
<dbReference type="InterPro" id="IPR038438">
    <property type="entry name" value="PepN_Ig-like_sf"/>
</dbReference>
<gene>
    <name evidence="17" type="ORF">CWI83_02270</name>
</gene>
<evidence type="ECO:0000259" key="14">
    <source>
        <dbReference type="Pfam" id="PF11940"/>
    </source>
</evidence>
<keyword evidence="9" id="KW-0378">Hydrolase</keyword>
<dbReference type="Pfam" id="PF01433">
    <property type="entry name" value="Peptidase_M1"/>
    <property type="match status" value="1"/>
</dbReference>
<dbReference type="Gene3D" id="1.25.50.10">
    <property type="entry name" value="Peptidase M1, alanyl aminopeptidase, C-terminal domain"/>
    <property type="match status" value="1"/>
</dbReference>
<organism evidence="17 18">
    <name type="scientific">Pseudidiomarina taiwanensis</name>
    <dbReference type="NCBI Taxonomy" id="337250"/>
    <lineage>
        <taxon>Bacteria</taxon>
        <taxon>Pseudomonadati</taxon>
        <taxon>Pseudomonadota</taxon>
        <taxon>Gammaproteobacteria</taxon>
        <taxon>Alteromonadales</taxon>
        <taxon>Idiomarinaceae</taxon>
        <taxon>Pseudidiomarina</taxon>
    </lineage>
</organism>
<evidence type="ECO:0000256" key="1">
    <source>
        <dbReference type="ARBA" id="ARBA00000098"/>
    </source>
</evidence>